<name>A0A192D665_9SPHN</name>
<evidence type="ECO:0000313" key="2">
    <source>
        <dbReference type="Proteomes" id="UP000078263"/>
    </source>
</evidence>
<dbReference type="Proteomes" id="UP000078263">
    <property type="component" value="Chromosome"/>
</dbReference>
<organism evidence="1 2">
    <name type="scientific">Erythrobacter neustonensis</name>
    <dbReference type="NCBI Taxonomy" id="1112"/>
    <lineage>
        <taxon>Bacteria</taxon>
        <taxon>Pseudomonadati</taxon>
        <taxon>Pseudomonadota</taxon>
        <taxon>Alphaproteobacteria</taxon>
        <taxon>Sphingomonadales</taxon>
        <taxon>Erythrobacteraceae</taxon>
        <taxon>Erythrobacter/Porphyrobacter group</taxon>
        <taxon>Erythrobacter</taxon>
    </lineage>
</organism>
<reference evidence="1 2" key="1">
    <citation type="submission" date="2016-05" db="EMBL/GenBank/DDBJ databases">
        <title>Compelete Genome Sequence of Bacteriochlorophyll-Synthesizing Bacterium Porphyrobacter neustonensis DSM 9434.</title>
        <authorList>
            <person name="Shi X.-L."/>
            <person name="Wu Y.-H."/>
            <person name="Cheng H."/>
            <person name="Xu L."/>
            <person name="Zhang X.-Q."/>
            <person name="Wang C.-S."/>
            <person name="Xu X.-W."/>
        </authorList>
    </citation>
    <scope>NUCLEOTIDE SEQUENCE [LARGE SCALE GENOMIC DNA]</scope>
    <source>
        <strain evidence="1 2">DSM 9434</strain>
    </source>
</reference>
<dbReference type="KEGG" id="pns:A9D12_10265"/>
<protein>
    <submittedName>
        <fullName evidence="1">Uncharacterized protein</fullName>
    </submittedName>
</protein>
<keyword evidence="2" id="KW-1185">Reference proteome</keyword>
<accession>A0A192D665</accession>
<dbReference type="EMBL" id="CP016033">
    <property type="protein sequence ID" value="ANK13264.1"/>
    <property type="molecule type" value="Genomic_DNA"/>
</dbReference>
<gene>
    <name evidence="1" type="ORF">A9D12_10265</name>
</gene>
<dbReference type="AlphaFoldDB" id="A0A192D665"/>
<sequence>MAQLGVAALEPLYPDIGSAERGRCHLHADPSDFVNQHCDIAGAHQRLFLDLLARDYLDPQRLMLQAPPEARALNDDLDFLFFRSLVIVFSDFAEVCRPFGKRLRKSRHRRSKDASHAK</sequence>
<evidence type="ECO:0000313" key="1">
    <source>
        <dbReference type="EMBL" id="ANK13264.1"/>
    </source>
</evidence>
<proteinExistence type="predicted"/>